<keyword evidence="7 10" id="KW-0067">ATP-binding</keyword>
<evidence type="ECO:0000256" key="13">
    <source>
        <dbReference type="RuleBase" id="RU003785"/>
    </source>
</evidence>
<dbReference type="InterPro" id="IPR027417">
    <property type="entry name" value="P-loop_NTPase"/>
</dbReference>
<reference evidence="14 15" key="1">
    <citation type="submission" date="2016-11" db="EMBL/GenBank/DDBJ databases">
        <authorList>
            <person name="Jaros S."/>
            <person name="Januszkiewicz K."/>
            <person name="Wedrychowicz H."/>
        </authorList>
    </citation>
    <scope>NUCLEOTIDE SEQUENCE [LARGE SCALE GENOMIC DNA]</scope>
    <source>
        <strain evidence="14 15">DSM 5091</strain>
    </source>
</reference>
<dbReference type="HAMAP" id="MF_00185">
    <property type="entry name" value="IPP_trans"/>
    <property type="match status" value="1"/>
</dbReference>
<proteinExistence type="inferred from homology"/>
<accession>A0A1M6DKW4</accession>
<dbReference type="OrthoDB" id="9776390at2"/>
<evidence type="ECO:0000256" key="9">
    <source>
        <dbReference type="ARBA" id="ARBA00049563"/>
    </source>
</evidence>
<dbReference type="GO" id="GO:0005524">
    <property type="term" value="F:ATP binding"/>
    <property type="evidence" value="ECO:0007669"/>
    <property type="project" value="UniProtKB-UniRule"/>
</dbReference>
<dbReference type="Proteomes" id="UP000184171">
    <property type="component" value="Unassembled WGS sequence"/>
</dbReference>
<evidence type="ECO:0000313" key="15">
    <source>
        <dbReference type="Proteomes" id="UP000184171"/>
    </source>
</evidence>
<organism evidence="14 15">
    <name type="scientific">Malonomonas rubra DSM 5091</name>
    <dbReference type="NCBI Taxonomy" id="1122189"/>
    <lineage>
        <taxon>Bacteria</taxon>
        <taxon>Pseudomonadati</taxon>
        <taxon>Thermodesulfobacteriota</taxon>
        <taxon>Desulfuromonadia</taxon>
        <taxon>Desulfuromonadales</taxon>
        <taxon>Geopsychrobacteraceae</taxon>
        <taxon>Malonomonas</taxon>
    </lineage>
</organism>
<protein>
    <recommendedName>
        <fullName evidence="10">tRNA dimethylallyltransferase</fullName>
        <ecNumber evidence="10">2.5.1.75</ecNumber>
    </recommendedName>
    <alternativeName>
        <fullName evidence="10">Dimethylallyl diphosphate:tRNA dimethylallyltransferase</fullName>
        <shortName evidence="10">DMAPP:tRNA dimethylallyltransferase</shortName>
        <shortName evidence="10">DMATase</shortName>
    </alternativeName>
    <alternativeName>
        <fullName evidence="10">Isopentenyl-diphosphate:tRNA isopentenyltransferase</fullName>
        <shortName evidence="10">IPP transferase</shortName>
        <shortName evidence="10">IPPT</shortName>
        <shortName evidence="10">IPTase</shortName>
    </alternativeName>
</protein>
<dbReference type="FunFam" id="1.10.20.140:FF:000001">
    <property type="entry name" value="tRNA dimethylallyltransferase"/>
    <property type="match status" value="1"/>
</dbReference>
<name>A0A1M6DKW4_MALRU</name>
<comment type="subunit">
    <text evidence="10">Monomer.</text>
</comment>
<dbReference type="STRING" id="1122189.SAMN02745165_00726"/>
<dbReference type="RefSeq" id="WP_072905681.1">
    <property type="nucleotide sequence ID" value="NZ_FQZT01000002.1"/>
</dbReference>
<sequence>MSQTKIPLLVVCGPTASGKTGFSLQLAEHFPLEIISADSRQVYRQMDVGTAKATAEEQALVPHYLIDVIDPDEEFSVAQFVDLARPLIEQIHQRGKVPCIVGGTGLYIRALLGGLADTPTGDQELRDRLHRQEDEQPGSLHAELTKIDPVAAERIHPNNIVRTVRALEVYHVSGRTLTELQDEHRFADQPYRVMQFAPQQERAELYQRIDLRAKLMLDAGLVAETRAIIERYSAQLKALQTLGYREVVRYLDVPGSEELMLEEIRTSTRQYAKRQLTWFRKESQIIWVDSLTESGRVLRSIEDFISQQRSGYA</sequence>
<evidence type="ECO:0000256" key="8">
    <source>
        <dbReference type="ARBA" id="ARBA00022842"/>
    </source>
</evidence>
<evidence type="ECO:0000256" key="7">
    <source>
        <dbReference type="ARBA" id="ARBA00022840"/>
    </source>
</evidence>
<dbReference type="GO" id="GO:0006400">
    <property type="term" value="P:tRNA modification"/>
    <property type="evidence" value="ECO:0007669"/>
    <property type="project" value="TreeGrafter"/>
</dbReference>
<keyword evidence="5 10" id="KW-0819">tRNA processing</keyword>
<dbReference type="AlphaFoldDB" id="A0A1M6DKW4"/>
<dbReference type="InterPro" id="IPR018022">
    <property type="entry name" value="IPT"/>
</dbReference>
<comment type="catalytic activity">
    <reaction evidence="9 10 11">
        <text>adenosine(37) in tRNA + dimethylallyl diphosphate = N(6)-dimethylallyladenosine(37) in tRNA + diphosphate</text>
        <dbReference type="Rhea" id="RHEA:26482"/>
        <dbReference type="Rhea" id="RHEA-COMP:10162"/>
        <dbReference type="Rhea" id="RHEA-COMP:10375"/>
        <dbReference type="ChEBI" id="CHEBI:33019"/>
        <dbReference type="ChEBI" id="CHEBI:57623"/>
        <dbReference type="ChEBI" id="CHEBI:74411"/>
        <dbReference type="ChEBI" id="CHEBI:74415"/>
        <dbReference type="EC" id="2.5.1.75"/>
    </reaction>
</comment>
<dbReference type="GO" id="GO:0052381">
    <property type="term" value="F:tRNA dimethylallyltransferase activity"/>
    <property type="evidence" value="ECO:0007669"/>
    <property type="project" value="UniProtKB-UniRule"/>
</dbReference>
<evidence type="ECO:0000256" key="3">
    <source>
        <dbReference type="ARBA" id="ARBA00005842"/>
    </source>
</evidence>
<comment type="caution">
    <text evidence="10">Lacks conserved residue(s) required for the propagation of feature annotation.</text>
</comment>
<feature type="binding site" evidence="10">
    <location>
        <begin position="15"/>
        <end position="20"/>
    </location>
    <ligand>
        <name>substrate</name>
    </ligand>
</feature>
<dbReference type="EC" id="2.5.1.75" evidence="10"/>
<dbReference type="SUPFAM" id="SSF52540">
    <property type="entry name" value="P-loop containing nucleoside triphosphate hydrolases"/>
    <property type="match status" value="1"/>
</dbReference>
<comment type="similarity">
    <text evidence="3 10 13">Belongs to the IPP transferase family.</text>
</comment>
<evidence type="ECO:0000256" key="1">
    <source>
        <dbReference type="ARBA" id="ARBA00001946"/>
    </source>
</evidence>
<evidence type="ECO:0000256" key="12">
    <source>
        <dbReference type="RuleBase" id="RU003784"/>
    </source>
</evidence>
<dbReference type="Gene3D" id="1.10.20.140">
    <property type="match status" value="1"/>
</dbReference>
<keyword evidence="15" id="KW-1185">Reference proteome</keyword>
<feature type="site" description="Interaction with substrate tRNA" evidence="10">
    <location>
        <position position="104"/>
    </location>
</feature>
<dbReference type="EMBL" id="FQZT01000002">
    <property type="protein sequence ID" value="SHI73987.1"/>
    <property type="molecule type" value="Genomic_DNA"/>
</dbReference>
<keyword evidence="8 10" id="KW-0460">Magnesium</keyword>
<dbReference type="PANTHER" id="PTHR11088">
    <property type="entry name" value="TRNA DIMETHYLALLYLTRANSFERASE"/>
    <property type="match status" value="1"/>
</dbReference>
<dbReference type="Gene3D" id="3.40.50.300">
    <property type="entry name" value="P-loop containing nucleotide triphosphate hydrolases"/>
    <property type="match status" value="1"/>
</dbReference>
<evidence type="ECO:0000256" key="6">
    <source>
        <dbReference type="ARBA" id="ARBA00022741"/>
    </source>
</evidence>
<feature type="binding site" evidence="10">
    <location>
        <begin position="13"/>
        <end position="20"/>
    </location>
    <ligand>
        <name>ATP</name>
        <dbReference type="ChEBI" id="CHEBI:30616"/>
    </ligand>
</feature>
<dbReference type="NCBIfam" id="TIGR00174">
    <property type="entry name" value="miaA"/>
    <property type="match status" value="1"/>
</dbReference>
<gene>
    <name evidence="10" type="primary">miaA</name>
    <name evidence="14" type="ORF">SAMN02745165_00726</name>
</gene>
<keyword evidence="6 10" id="KW-0547">Nucleotide-binding</keyword>
<dbReference type="PANTHER" id="PTHR11088:SF60">
    <property type="entry name" value="TRNA DIMETHYLALLYLTRANSFERASE"/>
    <property type="match status" value="1"/>
</dbReference>
<comment type="cofactor">
    <cofactor evidence="1 10">
        <name>Mg(2+)</name>
        <dbReference type="ChEBI" id="CHEBI:18420"/>
    </cofactor>
</comment>
<evidence type="ECO:0000256" key="11">
    <source>
        <dbReference type="RuleBase" id="RU003783"/>
    </source>
</evidence>
<comment type="function">
    <text evidence="2 10 12">Catalyzes the transfer of a dimethylallyl group onto the adenine at position 37 in tRNAs that read codons beginning with uridine, leading to the formation of N6-(dimethylallyl)adenosine (i(6)A).</text>
</comment>
<evidence type="ECO:0000256" key="5">
    <source>
        <dbReference type="ARBA" id="ARBA00022694"/>
    </source>
</evidence>
<evidence type="ECO:0000256" key="4">
    <source>
        <dbReference type="ARBA" id="ARBA00022679"/>
    </source>
</evidence>
<evidence type="ECO:0000256" key="10">
    <source>
        <dbReference type="HAMAP-Rule" id="MF_00185"/>
    </source>
</evidence>
<evidence type="ECO:0000256" key="2">
    <source>
        <dbReference type="ARBA" id="ARBA00003213"/>
    </source>
</evidence>
<feature type="site" description="Interaction with substrate tRNA" evidence="10">
    <location>
        <position position="126"/>
    </location>
</feature>
<dbReference type="Pfam" id="PF01715">
    <property type="entry name" value="IPPT"/>
    <property type="match status" value="1"/>
</dbReference>
<evidence type="ECO:0000313" key="14">
    <source>
        <dbReference type="EMBL" id="SHI73987.1"/>
    </source>
</evidence>
<keyword evidence="4 10" id="KW-0808">Transferase</keyword>
<feature type="region of interest" description="Interaction with substrate tRNA" evidence="10">
    <location>
        <begin position="38"/>
        <end position="41"/>
    </location>
</feature>
<dbReference type="InterPro" id="IPR039657">
    <property type="entry name" value="Dimethylallyltransferase"/>
</dbReference>